<organism evidence="8 9">
    <name type="scientific">Pundamilia nyererei</name>
    <dbReference type="NCBI Taxonomy" id="303518"/>
    <lineage>
        <taxon>Eukaryota</taxon>
        <taxon>Metazoa</taxon>
        <taxon>Chordata</taxon>
        <taxon>Craniata</taxon>
        <taxon>Vertebrata</taxon>
        <taxon>Euteleostomi</taxon>
        <taxon>Actinopterygii</taxon>
        <taxon>Neopterygii</taxon>
        <taxon>Teleostei</taxon>
        <taxon>Neoteleostei</taxon>
        <taxon>Acanthomorphata</taxon>
        <taxon>Ovalentaria</taxon>
        <taxon>Cichlomorphae</taxon>
        <taxon>Cichliformes</taxon>
        <taxon>Cichlidae</taxon>
        <taxon>African cichlids</taxon>
        <taxon>Pseudocrenilabrinae</taxon>
        <taxon>Haplochromini</taxon>
        <taxon>Pundamilia</taxon>
    </lineage>
</organism>
<sequence length="91" mass="9504">MAAVTMEDLIKPRIKLSEKKLLLISKGLSVFFGIVCVAMAGLASLMGHMMQAVSIIGGVTGGPLLGLFSLGVLCPFVNSKGSQNLAKISPW</sequence>
<evidence type="ECO:0000256" key="3">
    <source>
        <dbReference type="ARBA" id="ARBA00022475"/>
    </source>
</evidence>
<evidence type="ECO:0000256" key="1">
    <source>
        <dbReference type="ARBA" id="ARBA00004651"/>
    </source>
</evidence>
<evidence type="ECO:0000256" key="4">
    <source>
        <dbReference type="ARBA" id="ARBA00023053"/>
    </source>
</evidence>
<keyword evidence="3" id="KW-1003">Cell membrane</keyword>
<reference evidence="9" key="1">
    <citation type="submission" date="2025-08" db="UniProtKB">
        <authorList>
            <consortium name="RefSeq"/>
        </authorList>
    </citation>
    <scope>IDENTIFICATION</scope>
</reference>
<name>A0A9Y3VBJ4_9CICH</name>
<keyword evidence="7" id="KW-0472">Membrane</keyword>
<dbReference type="Proteomes" id="UP000695023">
    <property type="component" value="Unplaced"/>
</dbReference>
<dbReference type="InterPro" id="IPR051163">
    <property type="entry name" value="Sodium:Solute_Symporter_SSF"/>
</dbReference>
<evidence type="ECO:0000256" key="5">
    <source>
        <dbReference type="ARBA" id="ARBA00023065"/>
    </source>
</evidence>
<feature type="transmembrane region" description="Helical" evidence="7">
    <location>
        <begin position="21"/>
        <end position="46"/>
    </location>
</feature>
<dbReference type="PANTHER" id="PTHR42985:SF10">
    <property type="entry name" value="SODIUM-COUPLED MONOCARBOXYLATE TRANSPORTER 1"/>
    <property type="match status" value="1"/>
</dbReference>
<dbReference type="GO" id="GO:0070062">
    <property type="term" value="C:extracellular exosome"/>
    <property type="evidence" value="ECO:0007669"/>
    <property type="project" value="TreeGrafter"/>
</dbReference>
<evidence type="ECO:0000313" key="9">
    <source>
        <dbReference type="RefSeq" id="XP_005725367.1"/>
    </source>
</evidence>
<evidence type="ECO:0000256" key="6">
    <source>
        <dbReference type="ARBA" id="ARBA00023201"/>
    </source>
</evidence>
<proteinExistence type="predicted"/>
<dbReference type="GO" id="GO:0015730">
    <property type="term" value="P:propanoate transmembrane transport"/>
    <property type="evidence" value="ECO:0007669"/>
    <property type="project" value="TreeGrafter"/>
</dbReference>
<protein>
    <submittedName>
        <fullName evidence="9">Sodium-coupled monocarboxylate transporter 1-like</fullName>
    </submittedName>
</protein>
<keyword evidence="8" id="KW-1185">Reference proteome</keyword>
<feature type="transmembrane region" description="Helical" evidence="7">
    <location>
        <begin position="52"/>
        <end position="77"/>
    </location>
</feature>
<keyword evidence="2" id="KW-0813">Transport</keyword>
<dbReference type="GeneID" id="102196409"/>
<evidence type="ECO:0000256" key="2">
    <source>
        <dbReference type="ARBA" id="ARBA00022448"/>
    </source>
</evidence>
<dbReference type="GO" id="GO:0005886">
    <property type="term" value="C:plasma membrane"/>
    <property type="evidence" value="ECO:0007669"/>
    <property type="project" value="UniProtKB-SubCell"/>
</dbReference>
<evidence type="ECO:0000313" key="8">
    <source>
        <dbReference type="Proteomes" id="UP000695023"/>
    </source>
</evidence>
<keyword evidence="6" id="KW-0739">Sodium transport</keyword>
<comment type="subcellular location">
    <subcellularLocation>
        <location evidence="1">Cell membrane</location>
        <topology evidence="1">Multi-pass membrane protein</topology>
    </subcellularLocation>
</comment>
<keyword evidence="4" id="KW-0915">Sodium</keyword>
<dbReference type="InterPro" id="IPR038377">
    <property type="entry name" value="Na/Glc_symporter_sf"/>
</dbReference>
<keyword evidence="7" id="KW-1133">Transmembrane helix</keyword>
<keyword evidence="5" id="KW-0406">Ion transport</keyword>
<keyword evidence="7" id="KW-0812">Transmembrane</keyword>
<evidence type="ECO:0000256" key="7">
    <source>
        <dbReference type="SAM" id="Phobius"/>
    </source>
</evidence>
<dbReference type="AlphaFoldDB" id="A0A9Y3VBJ4"/>
<dbReference type="PANTHER" id="PTHR42985">
    <property type="entry name" value="SODIUM-COUPLED MONOCARBOXYLATE TRANSPORTER"/>
    <property type="match status" value="1"/>
</dbReference>
<dbReference type="RefSeq" id="XP_005725367.1">
    <property type="nucleotide sequence ID" value="XM_005725310.1"/>
</dbReference>
<dbReference type="Gene3D" id="1.20.1730.10">
    <property type="entry name" value="Sodium/glucose cotransporter"/>
    <property type="match status" value="1"/>
</dbReference>
<gene>
    <name evidence="9" type="primary">LOC102196409</name>
</gene>
<accession>A0A9Y3VBJ4</accession>
<dbReference type="GO" id="GO:0005343">
    <property type="term" value="F:organic acid:sodium symporter activity"/>
    <property type="evidence" value="ECO:0007669"/>
    <property type="project" value="TreeGrafter"/>
</dbReference>